<dbReference type="RefSeq" id="WP_047121278.1">
    <property type="nucleotide sequence ID" value="NZ_LN831788.1"/>
</dbReference>
<keyword evidence="1" id="KW-0472">Membrane</keyword>
<dbReference type="EMBL" id="LN831788">
    <property type="protein sequence ID" value="CQR59245.1"/>
    <property type="molecule type" value="Genomic_DNA"/>
</dbReference>
<evidence type="ECO:0000256" key="1">
    <source>
        <dbReference type="SAM" id="Phobius"/>
    </source>
</evidence>
<gene>
    <name evidence="2" type="ORF">sle1_078</name>
</gene>
<keyword evidence="1" id="KW-1133">Transmembrane helix</keyword>
<proteinExistence type="predicted"/>
<feature type="transmembrane region" description="Helical" evidence="1">
    <location>
        <begin position="53"/>
        <end position="80"/>
    </location>
</feature>
<dbReference type="KEGG" id="sle:sle1_078"/>
<sequence>MTVQDTVFVLTSLYLITGIVVLAELDITLGSVRQHYQNVARTDPEMATLMREYPLRCAACHVLVYLIGLVPWPLAVWALARRREEGP</sequence>
<organism evidence="2 3">
    <name type="scientific">Streptomyces leeuwenhoekii</name>
    <dbReference type="NCBI Taxonomy" id="1437453"/>
    <lineage>
        <taxon>Bacteria</taxon>
        <taxon>Bacillati</taxon>
        <taxon>Actinomycetota</taxon>
        <taxon>Actinomycetes</taxon>
        <taxon>Kitasatosporales</taxon>
        <taxon>Streptomycetaceae</taxon>
        <taxon>Streptomyces</taxon>
    </lineage>
</organism>
<feature type="transmembrane region" description="Helical" evidence="1">
    <location>
        <begin position="12"/>
        <end position="32"/>
    </location>
</feature>
<dbReference type="PATRIC" id="fig|1437453.6.peg.7204"/>
<dbReference type="AlphaFoldDB" id="A0A0F7VL16"/>
<protein>
    <submittedName>
        <fullName evidence="2">Sle1_078 protein</fullName>
    </submittedName>
</protein>
<dbReference type="Proteomes" id="UP000035016">
    <property type="component" value="Plasmid pSLE1"/>
</dbReference>
<geneLocation type="plasmid" evidence="2 3">
    <name>pSLE1</name>
</geneLocation>
<name>A0A0F7VL16_STRLW</name>
<keyword evidence="2" id="KW-0614">Plasmid</keyword>
<evidence type="ECO:0000313" key="3">
    <source>
        <dbReference type="Proteomes" id="UP000035016"/>
    </source>
</evidence>
<accession>A0A0F7VL16</accession>
<evidence type="ECO:0000313" key="2">
    <source>
        <dbReference type="EMBL" id="CQR59245.1"/>
    </source>
</evidence>
<reference evidence="3" key="1">
    <citation type="submission" date="2015-02" db="EMBL/GenBank/DDBJ databases">
        <authorList>
            <person name="Gomez-Escribano P.J."/>
        </authorList>
    </citation>
    <scope>NUCLEOTIDE SEQUENCE [LARGE SCALE GENOMIC DNA]</scope>
    <source>
        <strain evidence="3">C34 (DSM 42122 / NRRL B-24963)</strain>
        <plasmid evidence="3">pSLE1</plasmid>
    </source>
</reference>
<keyword evidence="1" id="KW-0812">Transmembrane</keyword>